<dbReference type="EMBL" id="KZ613525">
    <property type="protein sequence ID" value="PMD13981.1"/>
    <property type="molecule type" value="Genomic_DNA"/>
</dbReference>
<keyword evidence="3" id="KW-1185">Reference proteome</keyword>
<dbReference type="PROSITE" id="PS51386">
    <property type="entry name" value="RINT1_TIP20"/>
    <property type="match status" value="1"/>
</dbReference>
<organism evidence="2 3">
    <name type="scientific">Hyaloscypha hepaticicola</name>
    <dbReference type="NCBI Taxonomy" id="2082293"/>
    <lineage>
        <taxon>Eukaryota</taxon>
        <taxon>Fungi</taxon>
        <taxon>Dikarya</taxon>
        <taxon>Ascomycota</taxon>
        <taxon>Pezizomycotina</taxon>
        <taxon>Leotiomycetes</taxon>
        <taxon>Helotiales</taxon>
        <taxon>Hyaloscyphaceae</taxon>
        <taxon>Hyaloscypha</taxon>
    </lineage>
</organism>
<dbReference type="PANTHER" id="PTHR13520:SF0">
    <property type="entry name" value="RAD50-INTERACTING PROTEIN 1"/>
    <property type="match status" value="1"/>
</dbReference>
<dbReference type="GO" id="GO:0006888">
    <property type="term" value="P:endoplasmic reticulum to Golgi vesicle-mediated transport"/>
    <property type="evidence" value="ECO:0007669"/>
    <property type="project" value="InterPro"/>
</dbReference>
<reference evidence="2 3" key="1">
    <citation type="submission" date="2016-05" db="EMBL/GenBank/DDBJ databases">
        <title>A degradative enzymes factory behind the ericoid mycorrhizal symbiosis.</title>
        <authorList>
            <consortium name="DOE Joint Genome Institute"/>
            <person name="Martino E."/>
            <person name="Morin E."/>
            <person name="Grelet G."/>
            <person name="Kuo A."/>
            <person name="Kohler A."/>
            <person name="Daghino S."/>
            <person name="Barry K."/>
            <person name="Choi C."/>
            <person name="Cichocki N."/>
            <person name="Clum A."/>
            <person name="Copeland A."/>
            <person name="Hainaut M."/>
            <person name="Haridas S."/>
            <person name="Labutti K."/>
            <person name="Lindquist E."/>
            <person name="Lipzen A."/>
            <person name="Khouja H.-R."/>
            <person name="Murat C."/>
            <person name="Ohm R."/>
            <person name="Olson A."/>
            <person name="Spatafora J."/>
            <person name="Veneault-Fourrey C."/>
            <person name="Henrissat B."/>
            <person name="Grigoriev I."/>
            <person name="Martin F."/>
            <person name="Perotto S."/>
        </authorList>
    </citation>
    <scope>NUCLEOTIDE SEQUENCE [LARGE SCALE GENOMIC DNA]</scope>
    <source>
        <strain evidence="2 3">UAMH 7357</strain>
    </source>
</reference>
<dbReference type="STRING" id="1745343.A0A2J6PIW7"/>
<accession>A0A2J6PIW7</accession>
<dbReference type="AlphaFoldDB" id="A0A2J6PIW7"/>
<dbReference type="PANTHER" id="PTHR13520">
    <property type="entry name" value="RAD50-INTERACTING PROTEIN 1 RINT-1"/>
    <property type="match status" value="1"/>
</dbReference>
<evidence type="ECO:0000256" key="1">
    <source>
        <dbReference type="SAM" id="Coils"/>
    </source>
</evidence>
<dbReference type="Proteomes" id="UP000235672">
    <property type="component" value="Unassembled WGS sequence"/>
</dbReference>
<dbReference type="InterPro" id="IPR007528">
    <property type="entry name" value="RINT1_Tip20"/>
</dbReference>
<dbReference type="GO" id="GO:0060628">
    <property type="term" value="P:regulation of ER to Golgi vesicle-mediated transport"/>
    <property type="evidence" value="ECO:0007669"/>
    <property type="project" value="TreeGrafter"/>
</dbReference>
<dbReference type="OrthoDB" id="2189254at2759"/>
<evidence type="ECO:0000313" key="3">
    <source>
        <dbReference type="Proteomes" id="UP000235672"/>
    </source>
</evidence>
<dbReference type="GO" id="GO:0006890">
    <property type="term" value="P:retrograde vesicle-mediated transport, Golgi to endoplasmic reticulum"/>
    <property type="evidence" value="ECO:0007669"/>
    <property type="project" value="InterPro"/>
</dbReference>
<proteinExistence type="predicted"/>
<dbReference type="Gene3D" id="1.20.58.670">
    <property type="entry name" value="Dsl1p vesicle tethering complex, Tip20p subunit, domain D"/>
    <property type="match status" value="1"/>
</dbReference>
<dbReference type="GO" id="GO:0070939">
    <property type="term" value="C:Dsl1/NZR complex"/>
    <property type="evidence" value="ECO:0007669"/>
    <property type="project" value="InterPro"/>
</dbReference>
<gene>
    <name evidence="2" type="ORF">NA56DRAFT_711345</name>
</gene>
<sequence length="844" mass="95265">MAATSIGRNRSPLAVLLDPNTDIPLGERDIRVEDYLNDKIQTTTDLESLKSLVASVEAQKEQLEDQLKDARRKLSTAKSFSTNRNSSMLQQTQEFERQQASVQERLMIVTSSDTPEEATRRLRGPLEKLRKLQLAERYIDMLEYIENLKDSARGCLPQNPKEALKPYTQLKELAIQLQALQEPAVSPARRCPNSSPMALTKKCIKCFGTIRSSIVSGHLVELSRNEGAAVHLTTYAQKTSTGLWVEMKRIMSDEFESVLKKSKWPDPRVELPQGWSDSFGKLLDLQAPEIIAAREPLVLLPMSVLAKAFILQFRYHFFSDKPTNHPHQLGDYFFEWFLGTIAKWENFFRENVGPVLAAHFRGNILAGNTLYVDPVAALITALLPVLKEKVDALVAQISDEPQYLSRFMVQLLNFDEAVRARFNYDGGNPEYGWKGLSWEVMDTWFERWLEVEKAFAFQRYKEIMDAPDSGLVDYDSSGLGKTKPTYGATKVTDLILTVTFQYNKLRRFSHKFRFLVNIQAEILDQYLGRLKDSLDVYQTITSAVGRTLHGVTKEQQAALEGVGGLESLCKVFGSAEHLISMLNDWSNEEFFVDLWDQLQDRAKVTRVEDNLVGNMTYTEVKDCTSEAVGSQDEGSVFDVTIKDFRNLRNKAEALIVNALKYKFPANFSQYLSKPEWQTIDSAPLSSLSLVSVTPELDQPLQILQRNLDFLHRTLANAPFKRVCRESLESLERLLFDDVLLRQEFSTLGAARFMQDVAAIQGVVDSCMPRGSASALGMPKLKEGAALLNLPLEAGEGRMPLQEACQEIYAGGAQAKEALENLGMTHLTIFEARSILGRRLEVHQD</sequence>
<protein>
    <submittedName>
        <fullName evidence="2">RINT-1 family protein-like protein</fullName>
    </submittedName>
</protein>
<keyword evidence="1" id="KW-0175">Coiled coil</keyword>
<dbReference type="InterPro" id="IPR042044">
    <property type="entry name" value="EXOC6PINT-1/Sec15/Tip20_C_dom2"/>
</dbReference>
<feature type="coiled-coil region" evidence="1">
    <location>
        <begin position="46"/>
        <end position="80"/>
    </location>
</feature>
<name>A0A2J6PIW7_9HELO</name>
<evidence type="ECO:0000313" key="2">
    <source>
        <dbReference type="EMBL" id="PMD13981.1"/>
    </source>
</evidence>
<dbReference type="Pfam" id="PF04437">
    <property type="entry name" value="RINT1_TIP1"/>
    <property type="match status" value="1"/>
</dbReference>